<comment type="caution">
    <text evidence="1">The sequence shown here is derived from an EMBL/GenBank/DDBJ whole genome shotgun (WGS) entry which is preliminary data.</text>
</comment>
<accession>A0A926I2P4</accession>
<sequence length="236" mass="25792">MDARRRKRKICMVKAMIWITAFLLAVVLIDMQMRPSVETMAAYQARLYAVRAINDAIAQELAEENVTYDTLVKVSTGEDGLVTAVETDMLRLNRIKVGVTEEVVKELGELETANLKVPLGTLFGGQMFSGRGPLVDFRIVHAGYVETEIQNRFDAAGINQTRHQIMLSVTIHITALVPGYTADTDVTTNICLAETIIVGMVPDAYTKVTGDDDSTLHKINDYGARASLGSGAVSPN</sequence>
<dbReference type="EMBL" id="JACRST010000001">
    <property type="protein sequence ID" value="MBC8545494.1"/>
    <property type="molecule type" value="Genomic_DNA"/>
</dbReference>
<reference evidence="1" key="1">
    <citation type="submission" date="2020-08" db="EMBL/GenBank/DDBJ databases">
        <title>Genome public.</title>
        <authorList>
            <person name="Liu C."/>
            <person name="Sun Q."/>
        </authorList>
    </citation>
    <scope>NUCLEOTIDE SEQUENCE</scope>
    <source>
        <strain evidence="1">NSJ-31</strain>
    </source>
</reference>
<proteinExistence type="predicted"/>
<organism evidence="1 2">
    <name type="scientific">Ligaoa zhengdingensis</name>
    <dbReference type="NCBI Taxonomy" id="2763658"/>
    <lineage>
        <taxon>Bacteria</taxon>
        <taxon>Bacillati</taxon>
        <taxon>Bacillota</taxon>
        <taxon>Clostridia</taxon>
        <taxon>Eubacteriales</taxon>
        <taxon>Oscillospiraceae</taxon>
        <taxon>Ligaoa</taxon>
    </lineage>
</organism>
<dbReference type="AlphaFoldDB" id="A0A926I2P4"/>
<evidence type="ECO:0000313" key="2">
    <source>
        <dbReference type="Proteomes" id="UP000653127"/>
    </source>
</evidence>
<dbReference type="InterPro" id="IPR014197">
    <property type="entry name" value="Sporulation_prot_YunB"/>
</dbReference>
<dbReference type="RefSeq" id="WP_249281646.1">
    <property type="nucleotide sequence ID" value="NZ_JACRST010000001.1"/>
</dbReference>
<keyword evidence="2" id="KW-1185">Reference proteome</keyword>
<gene>
    <name evidence="1" type="primary">yunB</name>
    <name evidence="1" type="ORF">H8711_00895</name>
</gene>
<protein>
    <submittedName>
        <fullName evidence="1">Sporulation protein YunB</fullName>
    </submittedName>
</protein>
<dbReference type="Proteomes" id="UP000653127">
    <property type="component" value="Unassembled WGS sequence"/>
</dbReference>
<evidence type="ECO:0000313" key="1">
    <source>
        <dbReference type="EMBL" id="MBC8545494.1"/>
    </source>
</evidence>
<dbReference type="NCBIfam" id="TIGR02832">
    <property type="entry name" value="spo_yunB"/>
    <property type="match status" value="1"/>
</dbReference>
<dbReference type="PIRSF" id="PIRSF021383">
    <property type="entry name" value="YunB"/>
    <property type="match status" value="1"/>
</dbReference>
<dbReference type="Pfam" id="PF09560">
    <property type="entry name" value="Spore_YunB"/>
    <property type="match status" value="1"/>
</dbReference>
<name>A0A926I2P4_9FIRM</name>